<dbReference type="OrthoDB" id="1426028at2759"/>
<accession>A0A9D3ZRJ4</accession>
<gene>
    <name evidence="6" type="ORF">J1N35_028893</name>
</gene>
<keyword evidence="3" id="KW-0862">Zinc</keyword>
<dbReference type="EMBL" id="JAIQCV010000009">
    <property type="protein sequence ID" value="KAH1063906.1"/>
    <property type="molecule type" value="Genomic_DNA"/>
</dbReference>
<evidence type="ECO:0000256" key="3">
    <source>
        <dbReference type="ARBA" id="ARBA00022833"/>
    </source>
</evidence>
<dbReference type="Pfam" id="PF10551">
    <property type="entry name" value="MULE"/>
    <property type="match status" value="1"/>
</dbReference>
<sequence>MKEMINAKIVRRCGRRISKFFYKFPVSTDPIKFTEMELADDEDVETMIDLYCGNRSNKNAPIHLFSELAGMEENEDVNAYDEEHGAQELCMVALISYVDSESTIGGINIDLNITPEIDVGGDNGYDGRNYCDEDVDSESDPDVDDVLDDIDDECVNDGRNINASSVGNQMRGVMIHNNPRPYMSLIDPDTARVAEFSEYPKILPAHRLAVNSDYAELVVGQRFESKEECVFAIKRYSMNISVDYKVVVATQTIYIGECWKATESCNWWVQAAFIQNSQMWEIRKFVGPHTCTSTLSVLIAEMQARFQYRVSYRKAWIAKQMVMEQLYGDYDSLYNKLQGWIAVMREYVPGTVNGTWLYGKYTQILLIAVAQDGNRNVLPIAFAIVDKENLESWEFFLTNLRRYVISNDNICIISDRGKGLIAAIRCSGVPWRSVYCICHIAANFHRDYKNADWKRQVVAMGYELEPHIFRQKIIRLESDMEGQTNTSFRQWLGTMEPWQWAQSFDEDFRYGQMTTNLVEGVNAVLLRTRYLSIASVFSATFYRLATLMLRMGQQQVDQMEAGHVFAKMSGMQWLQTVGWRVKKTTSRRPSIPPRSYGVDLQNRRCECRRFETLHYPCVHVMAACAKVNLNVEQFVDDVYTLERTLHVWENEFPVLPDLSTWEVPPTIFELLPDRGLRRNPKGRPQSSRIRNEIDITEKSDGKRCGICRLAGHSQNKFQQRNYHVGQSSRSGRN</sequence>
<evidence type="ECO:0000259" key="5">
    <source>
        <dbReference type="PROSITE" id="PS50966"/>
    </source>
</evidence>
<evidence type="ECO:0000256" key="2">
    <source>
        <dbReference type="ARBA" id="ARBA00022771"/>
    </source>
</evidence>
<evidence type="ECO:0000256" key="1">
    <source>
        <dbReference type="ARBA" id="ARBA00022723"/>
    </source>
</evidence>
<evidence type="ECO:0000313" key="6">
    <source>
        <dbReference type="EMBL" id="KAH1063906.1"/>
    </source>
</evidence>
<dbReference type="InterPro" id="IPR018289">
    <property type="entry name" value="MULE_transposase_dom"/>
</dbReference>
<keyword evidence="7" id="KW-1185">Reference proteome</keyword>
<dbReference type="Pfam" id="PF04434">
    <property type="entry name" value="SWIM"/>
    <property type="match status" value="1"/>
</dbReference>
<dbReference type="PROSITE" id="PS50966">
    <property type="entry name" value="ZF_SWIM"/>
    <property type="match status" value="1"/>
</dbReference>
<dbReference type="PANTHER" id="PTHR31973:SF195">
    <property type="entry name" value="MUDR FAMILY TRANSPOSASE"/>
    <property type="match status" value="1"/>
</dbReference>
<dbReference type="InterPro" id="IPR007527">
    <property type="entry name" value="Znf_SWIM"/>
</dbReference>
<dbReference type="SMART" id="SM00575">
    <property type="entry name" value="ZnF_PMZ"/>
    <property type="match status" value="1"/>
</dbReference>
<proteinExistence type="predicted"/>
<feature type="domain" description="SWIM-type" evidence="5">
    <location>
        <begin position="596"/>
        <end position="628"/>
    </location>
</feature>
<dbReference type="PANTHER" id="PTHR31973">
    <property type="entry name" value="POLYPROTEIN, PUTATIVE-RELATED"/>
    <property type="match status" value="1"/>
</dbReference>
<evidence type="ECO:0000256" key="4">
    <source>
        <dbReference type="PROSITE-ProRule" id="PRU00325"/>
    </source>
</evidence>
<reference evidence="6 7" key="1">
    <citation type="journal article" date="2021" name="Plant Biotechnol. J.">
        <title>Multi-omics assisted identification of the key and species-specific regulatory components of drought-tolerant mechanisms in Gossypium stocksii.</title>
        <authorList>
            <person name="Yu D."/>
            <person name="Ke L."/>
            <person name="Zhang D."/>
            <person name="Wu Y."/>
            <person name="Sun Y."/>
            <person name="Mei J."/>
            <person name="Sun J."/>
            <person name="Sun Y."/>
        </authorList>
    </citation>
    <scope>NUCLEOTIDE SEQUENCE [LARGE SCALE GENOMIC DNA]</scope>
    <source>
        <strain evidence="7">cv. E1</strain>
        <tissue evidence="6">Leaf</tissue>
    </source>
</reference>
<dbReference type="AlphaFoldDB" id="A0A9D3ZRJ4"/>
<dbReference type="InterPro" id="IPR006564">
    <property type="entry name" value="Znf_PMZ"/>
</dbReference>
<dbReference type="Proteomes" id="UP000828251">
    <property type="component" value="Unassembled WGS sequence"/>
</dbReference>
<name>A0A9D3ZRJ4_9ROSI</name>
<keyword evidence="1" id="KW-0479">Metal-binding</keyword>
<evidence type="ECO:0000313" key="7">
    <source>
        <dbReference type="Proteomes" id="UP000828251"/>
    </source>
</evidence>
<organism evidence="6 7">
    <name type="scientific">Gossypium stocksii</name>
    <dbReference type="NCBI Taxonomy" id="47602"/>
    <lineage>
        <taxon>Eukaryota</taxon>
        <taxon>Viridiplantae</taxon>
        <taxon>Streptophyta</taxon>
        <taxon>Embryophyta</taxon>
        <taxon>Tracheophyta</taxon>
        <taxon>Spermatophyta</taxon>
        <taxon>Magnoliopsida</taxon>
        <taxon>eudicotyledons</taxon>
        <taxon>Gunneridae</taxon>
        <taxon>Pentapetalae</taxon>
        <taxon>rosids</taxon>
        <taxon>malvids</taxon>
        <taxon>Malvales</taxon>
        <taxon>Malvaceae</taxon>
        <taxon>Malvoideae</taxon>
        <taxon>Gossypium</taxon>
    </lineage>
</organism>
<dbReference type="GO" id="GO:0008270">
    <property type="term" value="F:zinc ion binding"/>
    <property type="evidence" value="ECO:0007669"/>
    <property type="project" value="UniProtKB-KW"/>
</dbReference>
<protein>
    <recommendedName>
        <fullName evidence="5">SWIM-type domain-containing protein</fullName>
    </recommendedName>
</protein>
<comment type="caution">
    <text evidence="6">The sequence shown here is derived from an EMBL/GenBank/DDBJ whole genome shotgun (WGS) entry which is preliminary data.</text>
</comment>
<keyword evidence="2 4" id="KW-0863">Zinc-finger</keyword>